<proteinExistence type="inferred from homology"/>
<dbReference type="Pfam" id="PF01661">
    <property type="entry name" value="Macro"/>
    <property type="match status" value="1"/>
</dbReference>
<keyword evidence="4" id="KW-0378">Hydrolase</keyword>
<dbReference type="GO" id="GO:0016798">
    <property type="term" value="F:hydrolase activity, acting on glycosyl bonds"/>
    <property type="evidence" value="ECO:0007669"/>
    <property type="project" value="UniProtKB-KW"/>
</dbReference>
<keyword evidence="6" id="KW-0326">Glycosidase</keyword>
<evidence type="ECO:0000256" key="8">
    <source>
        <dbReference type="ARBA" id="ARBA00093459"/>
    </source>
</evidence>
<protein>
    <recommendedName>
        <fullName evidence="2">Protein-ADP-ribose hydrolase</fullName>
    </recommendedName>
</protein>
<comment type="catalytic activity">
    <reaction evidence="7">
        <text>4-O-(ADP-D-ribosyl)-L-aspartyl-[protein] + H2O = L-aspartyl-[protein] + ADP-D-ribose + H(+)</text>
        <dbReference type="Rhea" id="RHEA:54428"/>
        <dbReference type="Rhea" id="RHEA-COMP:9867"/>
        <dbReference type="Rhea" id="RHEA-COMP:13832"/>
        <dbReference type="ChEBI" id="CHEBI:15377"/>
        <dbReference type="ChEBI" id="CHEBI:15378"/>
        <dbReference type="ChEBI" id="CHEBI:29961"/>
        <dbReference type="ChEBI" id="CHEBI:57967"/>
        <dbReference type="ChEBI" id="CHEBI:138102"/>
    </reaction>
    <physiologicalReaction direction="left-to-right" evidence="7">
        <dbReference type="Rhea" id="RHEA:54429"/>
    </physiologicalReaction>
</comment>
<dbReference type="Proteomes" id="UP000182712">
    <property type="component" value="Unassembled WGS sequence"/>
</dbReference>
<evidence type="ECO:0000256" key="3">
    <source>
        <dbReference type="ARBA" id="ARBA00022723"/>
    </source>
</evidence>
<dbReference type="PROSITE" id="PS51154">
    <property type="entry name" value="MACRO"/>
    <property type="match status" value="1"/>
</dbReference>
<dbReference type="EMBL" id="FOGM01000001">
    <property type="protein sequence ID" value="SER15928.1"/>
    <property type="molecule type" value="Genomic_DNA"/>
</dbReference>
<gene>
    <name evidence="10" type="ORF">SAMN04487840_101225</name>
</gene>
<organism evidence="10 11">
    <name type="scientific">Streptococcus gallolyticus</name>
    <dbReference type="NCBI Taxonomy" id="315405"/>
    <lineage>
        <taxon>Bacteria</taxon>
        <taxon>Bacillati</taxon>
        <taxon>Bacillota</taxon>
        <taxon>Bacilli</taxon>
        <taxon>Lactobacillales</taxon>
        <taxon>Streptococcaceae</taxon>
        <taxon>Streptococcus</taxon>
    </lineage>
</organism>
<dbReference type="Gene3D" id="3.40.220.10">
    <property type="entry name" value="Leucine Aminopeptidase, subunit E, domain 1"/>
    <property type="match status" value="1"/>
</dbReference>
<dbReference type="GO" id="GO:0046872">
    <property type="term" value="F:metal ion binding"/>
    <property type="evidence" value="ECO:0007669"/>
    <property type="project" value="UniProtKB-KW"/>
</dbReference>
<evidence type="ECO:0000313" key="10">
    <source>
        <dbReference type="EMBL" id="SER15928.1"/>
    </source>
</evidence>
<keyword evidence="5" id="KW-0862">Zinc</keyword>
<dbReference type="InterPro" id="IPR002589">
    <property type="entry name" value="Macro_dom"/>
</dbReference>
<dbReference type="PANTHER" id="PTHR11106:SF121">
    <property type="entry name" value="ADP-RIBOSE 1''-PHOSPHATE PHOSPHATASE"/>
    <property type="match status" value="1"/>
</dbReference>
<evidence type="ECO:0000256" key="5">
    <source>
        <dbReference type="ARBA" id="ARBA00022833"/>
    </source>
</evidence>
<dbReference type="AlphaFoldDB" id="A0A1H9LX40"/>
<evidence type="ECO:0000256" key="6">
    <source>
        <dbReference type="ARBA" id="ARBA00023295"/>
    </source>
</evidence>
<accession>A0A1H9LX40</accession>
<evidence type="ECO:0000313" key="11">
    <source>
        <dbReference type="Proteomes" id="UP000182712"/>
    </source>
</evidence>
<evidence type="ECO:0000256" key="4">
    <source>
        <dbReference type="ARBA" id="ARBA00022801"/>
    </source>
</evidence>
<evidence type="ECO:0000256" key="7">
    <source>
        <dbReference type="ARBA" id="ARBA00048482"/>
    </source>
</evidence>
<reference evidence="10 11" key="1">
    <citation type="submission" date="2016-10" db="EMBL/GenBank/DDBJ databases">
        <authorList>
            <person name="de Groot N.N."/>
        </authorList>
    </citation>
    <scope>NUCLEOTIDE SEQUENCE [LARGE SCALE GENOMIC DNA]</scope>
    <source>
        <strain evidence="10 11">VTM2R47</strain>
    </source>
</reference>
<dbReference type="PANTHER" id="PTHR11106">
    <property type="entry name" value="GANGLIOSIDE INDUCED DIFFERENTIATION ASSOCIATED PROTEIN 2-RELATED"/>
    <property type="match status" value="1"/>
</dbReference>
<name>A0A1H9LX40_9STRE</name>
<dbReference type="RefSeq" id="WP_074627051.1">
    <property type="nucleotide sequence ID" value="NZ_FOGM01000001.1"/>
</dbReference>
<dbReference type="SMART" id="SM00506">
    <property type="entry name" value="A1pp"/>
    <property type="match status" value="1"/>
</dbReference>
<dbReference type="NCBIfam" id="NF003163">
    <property type="entry name" value="PRK04143.1"/>
    <property type="match status" value="1"/>
</dbReference>
<comment type="cofactor">
    <cofactor evidence="1">
        <name>Zn(2+)</name>
        <dbReference type="ChEBI" id="CHEBI:29105"/>
    </cofactor>
</comment>
<dbReference type="SUPFAM" id="SSF52949">
    <property type="entry name" value="Macro domain-like"/>
    <property type="match status" value="1"/>
</dbReference>
<evidence type="ECO:0000259" key="9">
    <source>
        <dbReference type="PROSITE" id="PS51154"/>
    </source>
</evidence>
<comment type="similarity">
    <text evidence="8">Belongs to the MacroD-type family. Zn-Macro subfamily.</text>
</comment>
<dbReference type="InterPro" id="IPR043472">
    <property type="entry name" value="Macro_dom-like"/>
</dbReference>
<keyword evidence="3" id="KW-0479">Metal-binding</keyword>
<dbReference type="CDD" id="cd02908">
    <property type="entry name" value="Macro_OAADPr_deacetylase"/>
    <property type="match status" value="1"/>
</dbReference>
<evidence type="ECO:0000256" key="2">
    <source>
        <dbReference type="ARBA" id="ARBA00018852"/>
    </source>
</evidence>
<evidence type="ECO:0000256" key="1">
    <source>
        <dbReference type="ARBA" id="ARBA00001947"/>
    </source>
</evidence>
<feature type="domain" description="Macro" evidence="9">
    <location>
        <begin position="68"/>
        <end position="256"/>
    </location>
</feature>
<sequence>MNQKERRLFLINDLLHEANINVSIPRNESDQKLLLRALFNVRDPKPASPRFLKIQDDYLQEVLREKGITQLSELNQVAPQLYIWRGDITTLQVDAIVNAANKYLLGCFAPNHSCIDNAIHTFSGIQLRLACDDLMKEQGGHEEKTGQAKITPAFNLLSRYVIHTVGPIISGKLTDYDRQQLASCYESCLKLADENQVSSIAFCCISTGEFHFPNDEAARIAVATVKQYLNESGSQMKVVFNVFKEKDEEIYHSLFK</sequence>